<proteinExistence type="predicted"/>
<evidence type="ECO:0000313" key="2">
    <source>
        <dbReference type="Proteomes" id="UP000054018"/>
    </source>
</evidence>
<dbReference type="Proteomes" id="UP000054018">
    <property type="component" value="Unassembled WGS sequence"/>
</dbReference>
<dbReference type="EMBL" id="KN834033">
    <property type="protein sequence ID" value="KIK12939.1"/>
    <property type="molecule type" value="Genomic_DNA"/>
</dbReference>
<accession>A0A0C9YG83</accession>
<name>A0A0C9YG83_9AGAM</name>
<evidence type="ECO:0000313" key="1">
    <source>
        <dbReference type="EMBL" id="KIK12939.1"/>
    </source>
</evidence>
<dbReference type="OrthoDB" id="3363652at2759"/>
<protein>
    <submittedName>
        <fullName evidence="1">Uncharacterized protein</fullName>
    </submittedName>
</protein>
<keyword evidence="2" id="KW-1185">Reference proteome</keyword>
<reference evidence="1 2" key="1">
    <citation type="submission" date="2014-04" db="EMBL/GenBank/DDBJ databases">
        <authorList>
            <consortium name="DOE Joint Genome Institute"/>
            <person name="Kuo A."/>
            <person name="Kohler A."/>
            <person name="Costa M.D."/>
            <person name="Nagy L.G."/>
            <person name="Floudas D."/>
            <person name="Copeland A."/>
            <person name="Barry K.W."/>
            <person name="Cichocki N."/>
            <person name="Veneault-Fourrey C."/>
            <person name="LaButti K."/>
            <person name="Lindquist E.A."/>
            <person name="Lipzen A."/>
            <person name="Lundell T."/>
            <person name="Morin E."/>
            <person name="Murat C."/>
            <person name="Sun H."/>
            <person name="Tunlid A."/>
            <person name="Henrissat B."/>
            <person name="Grigoriev I.V."/>
            <person name="Hibbett D.S."/>
            <person name="Martin F."/>
            <person name="Nordberg H.P."/>
            <person name="Cantor M.N."/>
            <person name="Hua S.X."/>
        </authorList>
    </citation>
    <scope>NUCLEOTIDE SEQUENCE [LARGE SCALE GENOMIC DNA]</scope>
    <source>
        <strain evidence="1 2">441</strain>
    </source>
</reference>
<dbReference type="AlphaFoldDB" id="A0A0C9YG83"/>
<reference evidence="2" key="2">
    <citation type="submission" date="2015-01" db="EMBL/GenBank/DDBJ databases">
        <title>Evolutionary Origins and Diversification of the Mycorrhizal Mutualists.</title>
        <authorList>
            <consortium name="DOE Joint Genome Institute"/>
            <consortium name="Mycorrhizal Genomics Consortium"/>
            <person name="Kohler A."/>
            <person name="Kuo A."/>
            <person name="Nagy L.G."/>
            <person name="Floudas D."/>
            <person name="Copeland A."/>
            <person name="Barry K.W."/>
            <person name="Cichocki N."/>
            <person name="Veneault-Fourrey C."/>
            <person name="LaButti K."/>
            <person name="Lindquist E.A."/>
            <person name="Lipzen A."/>
            <person name="Lundell T."/>
            <person name="Morin E."/>
            <person name="Murat C."/>
            <person name="Riley R."/>
            <person name="Ohm R."/>
            <person name="Sun H."/>
            <person name="Tunlid A."/>
            <person name="Henrissat B."/>
            <person name="Grigoriev I.V."/>
            <person name="Hibbett D.S."/>
            <person name="Martin F."/>
        </authorList>
    </citation>
    <scope>NUCLEOTIDE SEQUENCE [LARGE SCALE GENOMIC DNA]</scope>
    <source>
        <strain evidence="2">441</strain>
    </source>
</reference>
<organism evidence="1 2">
    <name type="scientific">Pisolithus microcarpus 441</name>
    <dbReference type="NCBI Taxonomy" id="765257"/>
    <lineage>
        <taxon>Eukaryota</taxon>
        <taxon>Fungi</taxon>
        <taxon>Dikarya</taxon>
        <taxon>Basidiomycota</taxon>
        <taxon>Agaricomycotina</taxon>
        <taxon>Agaricomycetes</taxon>
        <taxon>Agaricomycetidae</taxon>
        <taxon>Boletales</taxon>
        <taxon>Sclerodermatineae</taxon>
        <taxon>Pisolithaceae</taxon>
        <taxon>Pisolithus</taxon>
    </lineage>
</organism>
<sequence length="72" mass="8361">MEGNQVWDKIAKFADTLALSVKEVRPVKFMKFRLGIPNDAKFLMKVDQKPLIQVQKEWYLLILDNLNEAGIL</sequence>
<dbReference type="HOGENOM" id="CLU_119163_1_1_1"/>
<gene>
    <name evidence="1" type="ORF">PISMIDRAFT_119938</name>
</gene>